<reference evidence="3" key="1">
    <citation type="submission" date="2024-05" db="EMBL/GenBank/DDBJ databases">
        <authorList>
            <person name="Kim S."/>
            <person name="Heo J."/>
            <person name="Choi H."/>
            <person name="Choi Y."/>
            <person name="Kwon S.-W."/>
            <person name="Kim Y."/>
        </authorList>
    </citation>
    <scope>NUCLEOTIDE SEQUENCE</scope>
    <source>
        <strain evidence="3">KACC 23698</strain>
    </source>
</reference>
<feature type="domain" description="SGNH hydrolase-type esterase" evidence="2">
    <location>
        <begin position="79"/>
        <end position="227"/>
    </location>
</feature>
<dbReference type="Gene3D" id="3.40.50.1110">
    <property type="entry name" value="SGNH hydrolase"/>
    <property type="match status" value="1"/>
</dbReference>
<keyword evidence="3" id="KW-0378">Hydrolase</keyword>
<dbReference type="InterPro" id="IPR013830">
    <property type="entry name" value="SGNH_hydro"/>
</dbReference>
<protein>
    <submittedName>
        <fullName evidence="3">SGNH/GDSL hydrolase family protein</fullName>
    </submittedName>
</protein>
<dbReference type="SUPFAM" id="SSF52266">
    <property type="entry name" value="SGNH hydrolase"/>
    <property type="match status" value="1"/>
</dbReference>
<evidence type="ECO:0000259" key="2">
    <source>
        <dbReference type="Pfam" id="PF13472"/>
    </source>
</evidence>
<proteinExistence type="predicted"/>
<keyword evidence="1" id="KW-0812">Transmembrane</keyword>
<dbReference type="EMBL" id="CP157484">
    <property type="protein sequence ID" value="XBO40540.1"/>
    <property type="molecule type" value="Genomic_DNA"/>
</dbReference>
<evidence type="ECO:0000256" key="1">
    <source>
        <dbReference type="SAM" id="Phobius"/>
    </source>
</evidence>
<name>A0AAU7JJZ9_9HYPH</name>
<keyword evidence="1" id="KW-0472">Membrane</keyword>
<dbReference type="InterPro" id="IPR036514">
    <property type="entry name" value="SGNH_hydro_sf"/>
</dbReference>
<dbReference type="Pfam" id="PF13472">
    <property type="entry name" value="Lipase_GDSL_2"/>
    <property type="match status" value="1"/>
</dbReference>
<feature type="transmembrane region" description="Helical" evidence="1">
    <location>
        <begin position="21"/>
        <end position="38"/>
    </location>
</feature>
<evidence type="ECO:0000313" key="3">
    <source>
        <dbReference type="EMBL" id="XBO40540.1"/>
    </source>
</evidence>
<dbReference type="CDD" id="cd00229">
    <property type="entry name" value="SGNH_hydrolase"/>
    <property type="match status" value="1"/>
</dbReference>
<dbReference type="GO" id="GO:0016788">
    <property type="term" value="F:hydrolase activity, acting on ester bonds"/>
    <property type="evidence" value="ECO:0007669"/>
    <property type="project" value="UniProtKB-ARBA"/>
</dbReference>
<dbReference type="AlphaFoldDB" id="A0AAU7JJZ9"/>
<dbReference type="RefSeq" id="WP_406857399.1">
    <property type="nucleotide sequence ID" value="NZ_CP157484.1"/>
</dbReference>
<accession>A0AAU7JJZ9</accession>
<sequence length="245" mass="26007">MEHGKERRPSAARLSTAVRPSIVAIASLALGLALGTVLNDFKGGAPPIDYAGIRNIVINAHLREAPPGFVLVAGDSHAEYLAPWISACDREVVNAGVSGIRAERFQAMGSSFAPKSKASAAVLLMGTNNLFRAADPMAPARIGEFRTSLLATVASLQAIAAKVIVTALPPLLSFRQEFQFEGVEVYSGVAREVCEVSGCMYRDPFAAIRRLSSEEDKLAQQPDGIHLAAYREVARSLSADICAGE</sequence>
<organism evidence="3">
    <name type="scientific">Alsobacter sp. KACC 23698</name>
    <dbReference type="NCBI Taxonomy" id="3149229"/>
    <lineage>
        <taxon>Bacteria</taxon>
        <taxon>Pseudomonadati</taxon>
        <taxon>Pseudomonadota</taxon>
        <taxon>Alphaproteobacteria</taxon>
        <taxon>Hyphomicrobiales</taxon>
        <taxon>Alsobacteraceae</taxon>
        <taxon>Alsobacter</taxon>
    </lineage>
</organism>
<gene>
    <name evidence="3" type="ORF">ABEG18_07190</name>
</gene>
<keyword evidence="1" id="KW-1133">Transmembrane helix</keyword>